<evidence type="ECO:0000256" key="3">
    <source>
        <dbReference type="SAM" id="MobiDB-lite"/>
    </source>
</evidence>
<organism evidence="5 6">
    <name type="scientific">Zostera marina</name>
    <name type="common">Eelgrass</name>
    <dbReference type="NCBI Taxonomy" id="29655"/>
    <lineage>
        <taxon>Eukaryota</taxon>
        <taxon>Viridiplantae</taxon>
        <taxon>Streptophyta</taxon>
        <taxon>Embryophyta</taxon>
        <taxon>Tracheophyta</taxon>
        <taxon>Spermatophyta</taxon>
        <taxon>Magnoliopsida</taxon>
        <taxon>Liliopsida</taxon>
        <taxon>Zosteraceae</taxon>
        <taxon>Zostera</taxon>
    </lineage>
</organism>
<dbReference type="Proteomes" id="UP000036987">
    <property type="component" value="Unassembled WGS sequence"/>
</dbReference>
<comment type="caution">
    <text evidence="5">The sequence shown here is derived from an EMBL/GenBank/DDBJ whole genome shotgun (WGS) entry which is preliminary data.</text>
</comment>
<dbReference type="AlphaFoldDB" id="A0A0K9P243"/>
<feature type="compositionally biased region" description="Acidic residues" evidence="3">
    <location>
        <begin position="63"/>
        <end position="87"/>
    </location>
</feature>
<protein>
    <recommendedName>
        <fullName evidence="4">WRC domain-containing protein</fullName>
    </recommendedName>
</protein>
<dbReference type="PROSITE" id="PS51667">
    <property type="entry name" value="WRC"/>
    <property type="match status" value="1"/>
</dbReference>
<feature type="compositionally biased region" description="Basic and acidic residues" evidence="3">
    <location>
        <begin position="48"/>
        <end position="62"/>
    </location>
</feature>
<proteinExistence type="predicted"/>
<evidence type="ECO:0000313" key="5">
    <source>
        <dbReference type="EMBL" id="KMZ62317.1"/>
    </source>
</evidence>
<evidence type="ECO:0000313" key="6">
    <source>
        <dbReference type="Proteomes" id="UP000036987"/>
    </source>
</evidence>
<evidence type="ECO:0000256" key="2">
    <source>
        <dbReference type="PROSITE-ProRule" id="PRU01002"/>
    </source>
</evidence>
<keyword evidence="6" id="KW-1185">Reference proteome</keyword>
<feature type="domain" description="WRC" evidence="4">
    <location>
        <begin position="3"/>
        <end position="48"/>
    </location>
</feature>
<gene>
    <name evidence="5" type="ORF">ZOSMA_474G00090</name>
</gene>
<evidence type="ECO:0000256" key="1">
    <source>
        <dbReference type="ARBA" id="ARBA00023242"/>
    </source>
</evidence>
<sequence>MDFPPFLRCTRTGNGNWRCEAMAAPGRSYCQKHYLEQKRRNERKRDRKRGESDYGNRTRDLTSDEEEDEEDYDDDDNDVEEEEEEWCAEEKKGESKNNKRKIRSEEEVYYLNQVLPREYERVKSLQREIPQRR</sequence>
<feature type="compositionally biased region" description="Basic and acidic residues" evidence="3">
    <location>
        <begin position="88"/>
        <end position="97"/>
    </location>
</feature>
<evidence type="ECO:0000259" key="4">
    <source>
        <dbReference type="PROSITE" id="PS51667"/>
    </source>
</evidence>
<keyword evidence="1" id="KW-0539">Nucleus</keyword>
<accession>A0A0K9P243</accession>
<name>A0A0K9P243_ZOSMR</name>
<dbReference type="Pfam" id="PF08879">
    <property type="entry name" value="WRC"/>
    <property type="match status" value="1"/>
</dbReference>
<dbReference type="EMBL" id="LFYR01001379">
    <property type="protein sequence ID" value="KMZ62317.1"/>
    <property type="molecule type" value="Genomic_DNA"/>
</dbReference>
<comment type="caution">
    <text evidence="2">Lacks conserved residue(s) required for the propagation of feature annotation.</text>
</comment>
<reference evidence="6" key="1">
    <citation type="journal article" date="2016" name="Nature">
        <title>The genome of the seagrass Zostera marina reveals angiosperm adaptation to the sea.</title>
        <authorList>
            <person name="Olsen J.L."/>
            <person name="Rouze P."/>
            <person name="Verhelst B."/>
            <person name="Lin Y.-C."/>
            <person name="Bayer T."/>
            <person name="Collen J."/>
            <person name="Dattolo E."/>
            <person name="De Paoli E."/>
            <person name="Dittami S."/>
            <person name="Maumus F."/>
            <person name="Michel G."/>
            <person name="Kersting A."/>
            <person name="Lauritano C."/>
            <person name="Lohaus R."/>
            <person name="Toepel M."/>
            <person name="Tonon T."/>
            <person name="Vanneste K."/>
            <person name="Amirebrahimi M."/>
            <person name="Brakel J."/>
            <person name="Bostroem C."/>
            <person name="Chovatia M."/>
            <person name="Grimwood J."/>
            <person name="Jenkins J.W."/>
            <person name="Jueterbock A."/>
            <person name="Mraz A."/>
            <person name="Stam W.T."/>
            <person name="Tice H."/>
            <person name="Bornberg-Bauer E."/>
            <person name="Green P.J."/>
            <person name="Pearson G.A."/>
            <person name="Procaccini G."/>
            <person name="Duarte C.M."/>
            <person name="Schmutz J."/>
            <person name="Reusch T.B.H."/>
            <person name="Van de Peer Y."/>
        </authorList>
    </citation>
    <scope>NUCLEOTIDE SEQUENCE [LARGE SCALE GENOMIC DNA]</scope>
    <source>
        <strain evidence="6">cv. Finnish</strain>
    </source>
</reference>
<dbReference type="InterPro" id="IPR014977">
    <property type="entry name" value="WRC_dom"/>
</dbReference>
<feature type="region of interest" description="Disordered" evidence="3">
    <location>
        <begin position="30"/>
        <end position="106"/>
    </location>
</feature>